<feature type="region of interest" description="C-terminal hotdog fold" evidence="4">
    <location>
        <begin position="1050"/>
        <end position="1194"/>
    </location>
</feature>
<dbReference type="InterPro" id="IPR057326">
    <property type="entry name" value="KR_dom"/>
</dbReference>
<dbReference type="InterPro" id="IPR013968">
    <property type="entry name" value="PKS_KR"/>
</dbReference>
<organism evidence="8 9">
    <name type="scientific">Neorhodopirellula pilleata</name>
    <dbReference type="NCBI Taxonomy" id="2714738"/>
    <lineage>
        <taxon>Bacteria</taxon>
        <taxon>Pseudomonadati</taxon>
        <taxon>Planctomycetota</taxon>
        <taxon>Planctomycetia</taxon>
        <taxon>Pirellulales</taxon>
        <taxon>Pirellulaceae</taxon>
        <taxon>Neorhodopirellula</taxon>
    </lineage>
</organism>
<dbReference type="Proteomes" id="UP000316213">
    <property type="component" value="Unassembled WGS sequence"/>
</dbReference>
<dbReference type="EC" id="2.3.1.111" evidence="8"/>
<protein>
    <submittedName>
        <fullName evidence="8">Mycocerosic acid synthase</fullName>
        <ecNumber evidence="8">2.3.1.111</ecNumber>
    </submittedName>
</protein>
<dbReference type="SMART" id="SM00826">
    <property type="entry name" value="PKS_DH"/>
    <property type="match status" value="1"/>
</dbReference>
<dbReference type="Pfam" id="PF00550">
    <property type="entry name" value="PP-binding"/>
    <property type="match status" value="1"/>
</dbReference>
<dbReference type="InterPro" id="IPR049900">
    <property type="entry name" value="PKS_mFAS_DH"/>
</dbReference>
<dbReference type="OrthoDB" id="219272at2"/>
<feature type="region of interest" description="N-terminal hotdog fold" evidence="4">
    <location>
        <begin position="916"/>
        <end position="1036"/>
    </location>
</feature>
<feature type="active site" description="Proton acceptor; for dehydratase activity" evidence="4">
    <location>
        <position position="945"/>
    </location>
</feature>
<dbReference type="InterPro" id="IPR009081">
    <property type="entry name" value="PP-bd_ACP"/>
</dbReference>
<dbReference type="InterPro" id="IPR049551">
    <property type="entry name" value="PKS_DH_C"/>
</dbReference>
<dbReference type="Gene3D" id="3.90.180.10">
    <property type="entry name" value="Medium-chain alcohol dehydrogenases, catalytic domain"/>
    <property type="match status" value="1"/>
</dbReference>
<evidence type="ECO:0000259" key="6">
    <source>
        <dbReference type="PROSITE" id="PS52004"/>
    </source>
</evidence>
<dbReference type="InterPro" id="IPR014030">
    <property type="entry name" value="Ketoacyl_synth_N"/>
</dbReference>
<dbReference type="InterPro" id="IPR042104">
    <property type="entry name" value="PKS_dehydratase_sf"/>
</dbReference>
<dbReference type="InterPro" id="IPR020807">
    <property type="entry name" value="PKS_DH"/>
</dbReference>
<reference evidence="8 9" key="1">
    <citation type="submission" date="2019-02" db="EMBL/GenBank/DDBJ databases">
        <title>Deep-cultivation of Planctomycetes and their phenomic and genomic characterization uncovers novel biology.</title>
        <authorList>
            <person name="Wiegand S."/>
            <person name="Jogler M."/>
            <person name="Boedeker C."/>
            <person name="Pinto D."/>
            <person name="Vollmers J."/>
            <person name="Rivas-Marin E."/>
            <person name="Kohn T."/>
            <person name="Peeters S.H."/>
            <person name="Heuer A."/>
            <person name="Rast P."/>
            <person name="Oberbeckmann S."/>
            <person name="Bunk B."/>
            <person name="Jeske O."/>
            <person name="Meyerdierks A."/>
            <person name="Storesund J.E."/>
            <person name="Kallscheuer N."/>
            <person name="Luecker S."/>
            <person name="Lage O.M."/>
            <person name="Pohl T."/>
            <person name="Merkel B.J."/>
            <person name="Hornburger P."/>
            <person name="Mueller R.-W."/>
            <person name="Bruemmer F."/>
            <person name="Labrenz M."/>
            <person name="Spormann A.M."/>
            <person name="Op Den Camp H."/>
            <person name="Overmann J."/>
            <person name="Amann R."/>
            <person name="Jetten M.S.M."/>
            <person name="Mascher T."/>
            <person name="Medema M.H."/>
            <person name="Devos D.P."/>
            <person name="Kaster A.-K."/>
            <person name="Ovreas L."/>
            <person name="Rohde M."/>
            <person name="Galperin M.Y."/>
            <person name="Jogler C."/>
        </authorList>
    </citation>
    <scope>NUCLEOTIDE SEQUENCE [LARGE SCALE GENOMIC DNA]</scope>
    <source>
        <strain evidence="8 9">Pla100</strain>
    </source>
</reference>
<accession>A0A5C6A1J4</accession>
<dbReference type="InterPro" id="IPR001227">
    <property type="entry name" value="Ac_transferase_dom_sf"/>
</dbReference>
<dbReference type="SMART" id="SM00825">
    <property type="entry name" value="PKS_KS"/>
    <property type="match status" value="1"/>
</dbReference>
<dbReference type="Pfam" id="PF08659">
    <property type="entry name" value="KR"/>
    <property type="match status" value="1"/>
</dbReference>
<dbReference type="InterPro" id="IPR011032">
    <property type="entry name" value="GroES-like_sf"/>
</dbReference>
<dbReference type="GO" id="GO:0050111">
    <property type="term" value="F:mycocerosate synthase activity"/>
    <property type="evidence" value="ECO:0007669"/>
    <property type="project" value="UniProtKB-EC"/>
</dbReference>
<dbReference type="PROSITE" id="PS52004">
    <property type="entry name" value="KS3_2"/>
    <property type="match status" value="1"/>
</dbReference>
<dbReference type="InterPro" id="IPR018201">
    <property type="entry name" value="Ketoacyl_synth_AS"/>
</dbReference>
<keyword evidence="9" id="KW-1185">Reference proteome</keyword>
<dbReference type="Pfam" id="PF14765">
    <property type="entry name" value="PS-DH"/>
    <property type="match status" value="1"/>
</dbReference>
<dbReference type="InterPro" id="IPR014031">
    <property type="entry name" value="Ketoacyl_synth_C"/>
</dbReference>
<dbReference type="Gene3D" id="3.30.70.3290">
    <property type="match status" value="1"/>
</dbReference>
<dbReference type="InterPro" id="IPR016039">
    <property type="entry name" value="Thiolase-like"/>
</dbReference>
<dbReference type="CDD" id="cd00833">
    <property type="entry name" value="PKS"/>
    <property type="match status" value="1"/>
</dbReference>
<dbReference type="Pfam" id="PF00698">
    <property type="entry name" value="Acyl_transf_1"/>
    <property type="match status" value="1"/>
</dbReference>
<dbReference type="GO" id="GO:0006633">
    <property type="term" value="P:fatty acid biosynthetic process"/>
    <property type="evidence" value="ECO:0007669"/>
    <property type="project" value="InterPro"/>
</dbReference>
<dbReference type="PANTHER" id="PTHR43775">
    <property type="entry name" value="FATTY ACID SYNTHASE"/>
    <property type="match status" value="1"/>
</dbReference>
<dbReference type="InterPro" id="IPR049552">
    <property type="entry name" value="PKS_DH_N"/>
</dbReference>
<dbReference type="RefSeq" id="WP_146579943.1">
    <property type="nucleotide sequence ID" value="NZ_SJPM01000010.1"/>
</dbReference>
<dbReference type="Pfam" id="PF02801">
    <property type="entry name" value="Ketoacyl-synt_C"/>
    <property type="match status" value="1"/>
</dbReference>
<comment type="caution">
    <text evidence="8">The sequence shown here is derived from an EMBL/GenBank/DDBJ whole genome shotgun (WGS) entry which is preliminary data.</text>
</comment>
<dbReference type="EMBL" id="SJPM01000010">
    <property type="protein sequence ID" value="TWT93121.1"/>
    <property type="molecule type" value="Genomic_DNA"/>
</dbReference>
<dbReference type="Pfam" id="PF21089">
    <property type="entry name" value="PKS_DH_N"/>
    <property type="match status" value="1"/>
</dbReference>
<evidence type="ECO:0000256" key="1">
    <source>
        <dbReference type="ARBA" id="ARBA00022450"/>
    </source>
</evidence>
<keyword evidence="2" id="KW-0597">Phosphoprotein</keyword>
<feature type="domain" description="Carrier" evidence="5">
    <location>
        <begin position="2032"/>
        <end position="2113"/>
    </location>
</feature>
<dbReference type="Gene3D" id="3.40.50.720">
    <property type="entry name" value="NAD(P)-binding Rossmann-like Domain"/>
    <property type="match status" value="2"/>
</dbReference>
<evidence type="ECO:0000259" key="5">
    <source>
        <dbReference type="PROSITE" id="PS50075"/>
    </source>
</evidence>
<dbReference type="Gene3D" id="3.10.129.110">
    <property type="entry name" value="Polyketide synthase dehydratase"/>
    <property type="match status" value="1"/>
</dbReference>
<dbReference type="SUPFAM" id="SSF53901">
    <property type="entry name" value="Thiolase-like"/>
    <property type="match status" value="1"/>
</dbReference>
<dbReference type="Pfam" id="PF00109">
    <property type="entry name" value="ketoacyl-synt"/>
    <property type="match status" value="1"/>
</dbReference>
<feature type="domain" description="Ketosynthase family 3 (KS3)" evidence="6">
    <location>
        <begin position="14"/>
        <end position="443"/>
    </location>
</feature>
<sequence>MNQIQTNHHVRRNPEAIAIVGLACRYPGEFENIQKLWEGLQERRNAISETPPERWSADRYYSTNEASRGKAYVRRGGYLKNDPRRFDAAFFGIAPRDAENMDPQQRLLLEVTWEAFENAGLRLPEYSQGKVGVYMGGFMLDHMITQMSFANRSAINQYSAAGMMMTMLSNRISHTFDFRGPSLSIDTACSSSLVAFHYACQDIWNSACEMAVVGGVNVMMRPEYPIGMCKGQFLARDGRCKSFDQDGDGYGRAEGAGVVLLKPLSKAIADGDDIWATVLATGTNQDGRTPGISMPSGEAQAALIREVCDKHLVDPRTVQYVECHGTGTAIGDPTEARAIGMTYGAGRSEEDRVIIGTIKSNLGHMEAGAGVAGVIKAALTLRYLETSPLASLQTPNPNIDFARLGLRLSDDRYPLRSDVGNPARVAVNSFGYGGSNAHAILEHFPVVENKSIANLVDVIRESSTSEDPLLLPISARSQGALVSLGKDYLEQLESGVDPRDLVFTINRRRAHLNHRIAVGGRTSEDLQSQLRAWLNEEITPNVVAGQAPFSGNGKPVFVFTGMGPQWWAMGQDLYVHNPVYRETVDQADFVFHQIAGFSILREMLADEENSRITWTEFAQPANFVLQVGLTAVLKSRGIEPAACVGHSVGELASAYVAGALSLEDALRVSFYRSQQQAKAKGAGSMIAVGVTLDRAKELVNASNGTVAIAAINGNKNITLAGDTDDIADIAQCLTSEGVFNRILDVEVPYHGPAMDPLMAPLAYDLKDVTPSEPRLPLYSTVTGERVTGIEYGAEYWPKNIRQPVEFVRAIESAIQDGHSIFIEVGPHPVLAASLKECIQSSGKDCRQLYTLRRNTSEMHAIDRCVLEHYSSGGDLDWQRIAPQGDLVSLPNYPWQREMMWVENERAAQDRINPIVHPILGTQEAPATPAYRNDFDYLDMHYLRDHQVMGLPILPAAGYIESFMELAAIEFPESKGWFVRDFNIAAPLVMKDDRGIDFVTTLDPNSNRVIARSLENGRMGPGQLHASATIGEISQPAVSARNLEAICRSVTDDIKIDAFYQQLSSIGLQYGPAFQTVTELKVTADRRQCLAKVRIDTDRATQLEKYRIHPSMLDGCFQTLMSMIDVRSAVYLPTGIDEVRLYVDRLPTEIWCHGQLIEMNAKYVDCHIDLYDNEGQPVATVRRLRANAASKRQRVDKFGTPVKLQILKYLWSVGNNLPEPKRLGQWMVVGDTAGWSELVCQQLENFGAIVSAHVKPSDRFSVSGRDYEIQSESAEHWARVFEDTDEFDGIVFTCPLDCTPQSDDPTGQTRLRHIVAGLQAFQNIEREDTPRIYVVTQAGHQVTPSDAELNPSQSTFNGFCRVAFNELEVGRVTSIDLPKQVGDECFDAFIQELICDAPEDEIAIRDGRRFTSELSLVDDLTKDITQVGRIREDAPVLIRPSLHESDIGVVRVLDANLAPLQADEVRVMIEKSAVPLEFIKDDVDEIVERPWMEFVGRVLNVGENVTQYVVGSRVAGFVPAETASHLTLKADCIHAVTIPQDTNASTLVACLKDTARAAAVMQQVPFRPGDVALIEATPFGLELAEQMEAAGIRVQIVTDRIDELDPSLFGDREIDVMSSQRIDQLVTETTADRGFTVIAVQAARCQSTIGWSSLAEGGWIIDIEDASHSYPVPDHAGGIIRSAISLIARRPESLQSALTQSVERLSSGRHRESKFFEVSLADIAWQKLPFSDSLGTLILALDTPEEDLPIIQCDPDTITADGTYLITGGLGGFGQQTANWLIEQGVRSLVLTGRAGADTVEKQAFVAKLRSDGIDVVAVACDASDREAVRELLARIDKELPPLKGIIHSAAAIIDEPIADIDLDHLSTVMRNKADAAWVLHEETLHLPLAHFILYSSAANLVGNSRQSIYSAANGFLNGLAHMRRQMGLPGLSMNWGAIGDVGIVARDEKLEQFLSYVGLAGMESREALDYLRLAINRDVTQIGILLMKSWSEWGRFEVRAGTSPRYQKLIAGDATGVDSQARSALVDELALLESDEQLQVLIALITDVLASILKTDPSQIQPTRPINELGVDSLVATEIQMTLEQSLGLKVAVLELLGDSNIVSLAQTSLMMLLSENAMQPA</sequence>
<dbReference type="PROSITE" id="PS50075">
    <property type="entry name" value="CARRIER"/>
    <property type="match status" value="1"/>
</dbReference>
<evidence type="ECO:0000313" key="9">
    <source>
        <dbReference type="Proteomes" id="UP000316213"/>
    </source>
</evidence>
<dbReference type="GO" id="GO:0004315">
    <property type="term" value="F:3-oxoacyl-[acyl-carrier-protein] synthase activity"/>
    <property type="evidence" value="ECO:0007669"/>
    <property type="project" value="InterPro"/>
</dbReference>
<name>A0A5C6A1J4_9BACT</name>
<dbReference type="PROSITE" id="PS00606">
    <property type="entry name" value="KS3_1"/>
    <property type="match status" value="1"/>
</dbReference>
<dbReference type="SMART" id="SM00827">
    <property type="entry name" value="PKS_AT"/>
    <property type="match status" value="1"/>
</dbReference>
<dbReference type="Pfam" id="PF16197">
    <property type="entry name" value="KAsynt_C_assoc"/>
    <property type="match status" value="1"/>
</dbReference>
<dbReference type="Gene3D" id="3.40.366.10">
    <property type="entry name" value="Malonyl-Coenzyme A Acyl Carrier Protein, domain 2"/>
    <property type="match status" value="1"/>
</dbReference>
<dbReference type="GO" id="GO:0031177">
    <property type="term" value="F:phosphopantetheine binding"/>
    <property type="evidence" value="ECO:0007669"/>
    <property type="project" value="InterPro"/>
</dbReference>
<dbReference type="InterPro" id="IPR032821">
    <property type="entry name" value="PKS_assoc"/>
</dbReference>
<dbReference type="InterPro" id="IPR050091">
    <property type="entry name" value="PKS_NRPS_Biosynth_Enz"/>
</dbReference>
<dbReference type="InterPro" id="IPR036291">
    <property type="entry name" value="NAD(P)-bd_dom_sf"/>
</dbReference>
<dbReference type="Gene3D" id="1.10.1200.10">
    <property type="entry name" value="ACP-like"/>
    <property type="match status" value="1"/>
</dbReference>
<proteinExistence type="predicted"/>
<dbReference type="InterPro" id="IPR016035">
    <property type="entry name" value="Acyl_Trfase/lysoPLipase"/>
</dbReference>
<dbReference type="InterPro" id="IPR016036">
    <property type="entry name" value="Malonyl_transacylase_ACP-bd"/>
</dbReference>
<dbReference type="SUPFAM" id="SSF51735">
    <property type="entry name" value="NAD(P)-binding Rossmann-fold domains"/>
    <property type="match status" value="2"/>
</dbReference>
<dbReference type="Gene3D" id="3.40.47.10">
    <property type="match status" value="1"/>
</dbReference>
<dbReference type="PANTHER" id="PTHR43775:SF37">
    <property type="entry name" value="SI:DKEY-61P9.11"/>
    <property type="match status" value="1"/>
</dbReference>
<dbReference type="SUPFAM" id="SSF52151">
    <property type="entry name" value="FabD/lysophospholipase-like"/>
    <property type="match status" value="1"/>
</dbReference>
<dbReference type="InterPro" id="IPR020841">
    <property type="entry name" value="PKS_Beta-ketoAc_synthase_dom"/>
</dbReference>
<dbReference type="InterPro" id="IPR020806">
    <property type="entry name" value="PKS_PP-bd"/>
</dbReference>
<keyword evidence="8" id="KW-0012">Acyltransferase</keyword>
<dbReference type="PROSITE" id="PS52019">
    <property type="entry name" value="PKS_MFAS_DH"/>
    <property type="match status" value="1"/>
</dbReference>
<evidence type="ECO:0000256" key="2">
    <source>
        <dbReference type="ARBA" id="ARBA00022553"/>
    </source>
</evidence>
<feature type="active site" description="Proton donor; for dehydratase activity" evidence="4">
    <location>
        <position position="1113"/>
    </location>
</feature>
<evidence type="ECO:0000256" key="3">
    <source>
        <dbReference type="ARBA" id="ARBA00022679"/>
    </source>
</evidence>
<keyword evidence="1" id="KW-0596">Phosphopantetheine</keyword>
<dbReference type="SMART" id="SM00823">
    <property type="entry name" value="PKS_PP"/>
    <property type="match status" value="1"/>
</dbReference>
<dbReference type="SUPFAM" id="SSF47336">
    <property type="entry name" value="ACP-like"/>
    <property type="match status" value="1"/>
</dbReference>
<dbReference type="GO" id="GO:0004312">
    <property type="term" value="F:fatty acid synthase activity"/>
    <property type="evidence" value="ECO:0007669"/>
    <property type="project" value="TreeGrafter"/>
</dbReference>
<gene>
    <name evidence="8" type="primary">mas_3</name>
    <name evidence="8" type="ORF">Pla100_44380</name>
</gene>
<evidence type="ECO:0000259" key="7">
    <source>
        <dbReference type="PROSITE" id="PS52019"/>
    </source>
</evidence>
<feature type="domain" description="PKS/mFAS DH" evidence="7">
    <location>
        <begin position="916"/>
        <end position="1194"/>
    </location>
</feature>
<evidence type="ECO:0000256" key="4">
    <source>
        <dbReference type="PROSITE-ProRule" id="PRU01363"/>
    </source>
</evidence>
<keyword evidence="3 8" id="KW-0808">Transferase</keyword>
<dbReference type="SUPFAM" id="SSF55048">
    <property type="entry name" value="Probable ACP-binding domain of malonyl-CoA ACP transacylase"/>
    <property type="match status" value="1"/>
</dbReference>
<dbReference type="SUPFAM" id="SSF50129">
    <property type="entry name" value="GroES-like"/>
    <property type="match status" value="1"/>
</dbReference>
<dbReference type="InterPro" id="IPR036736">
    <property type="entry name" value="ACP-like_sf"/>
</dbReference>
<dbReference type="SMART" id="SM00822">
    <property type="entry name" value="PKS_KR"/>
    <property type="match status" value="1"/>
</dbReference>
<evidence type="ECO:0000313" key="8">
    <source>
        <dbReference type="EMBL" id="TWT93121.1"/>
    </source>
</evidence>
<dbReference type="InterPro" id="IPR014043">
    <property type="entry name" value="Acyl_transferase_dom"/>
</dbReference>